<accession>A0ACC6M6J7</accession>
<dbReference type="EMBL" id="JAWZSR010000006">
    <property type="protein sequence ID" value="MDX8046579.1"/>
    <property type="molecule type" value="Genomic_DNA"/>
</dbReference>
<gene>
    <name evidence="1" type="primary">spoVID</name>
    <name evidence="1" type="ORF">SH601_11350</name>
</gene>
<evidence type="ECO:0000313" key="2">
    <source>
        <dbReference type="Proteomes" id="UP001277972"/>
    </source>
</evidence>
<name>A0ACC6M6J7_9BACI</name>
<comment type="caution">
    <text evidence="1">The sequence shown here is derived from an EMBL/GenBank/DDBJ whole genome shotgun (WGS) entry which is preliminary data.</text>
</comment>
<evidence type="ECO:0000313" key="1">
    <source>
        <dbReference type="EMBL" id="MDX8046579.1"/>
    </source>
</evidence>
<protein>
    <submittedName>
        <fullName evidence="1">Stage VI sporulation protein D</fullName>
    </submittedName>
</protein>
<dbReference type="Proteomes" id="UP001277972">
    <property type="component" value="Unassembled WGS sequence"/>
</dbReference>
<sequence length="325" mass="37315">MQEAFTFNMKEAISFDNNQQIQEMLGIGLEPVISMEENNGTLSIRGVMELKGEYIKSDSPDELLELRSDAISVERVESLSDEVNEFFHKFLIDVSIPMERVPSLDAVAVDVNHFDYSLESAKEMIIEAVLTIQGIEEPEVVTDNEEEATLPAFDNDRLDEEEETADGSFHIDVEEEEIVDESEEEVIELVEEDVRNEEVQENINEEEVEEQVVEERSESTDEAETSAISIEEEEEEQEEQPEDIFHVQGREERADDTTYLLNIFAEEEASSYSRLKLYIVQPDDHMTSIAERYQVSPRQIMRTNRLDDEDISAGQLIYIPIVSEE</sequence>
<proteinExistence type="predicted"/>
<reference evidence="1" key="1">
    <citation type="submission" date="2023-11" db="EMBL/GenBank/DDBJ databases">
        <title>Gracilibacillus pellucida a moderately halophilic bacterium isolated from saline soil in Xinjiang province.</title>
        <authorList>
            <person name="Zhang Z."/>
            <person name="Tan F."/>
            <person name="Wang Y."/>
            <person name="Xia M."/>
        </authorList>
    </citation>
    <scope>NUCLEOTIDE SEQUENCE</scope>
    <source>
        <strain evidence="1">S3-1-1</strain>
    </source>
</reference>
<organism evidence="1 2">
    <name type="scientific">Gracilibacillus pellucidus</name>
    <dbReference type="NCBI Taxonomy" id="3095368"/>
    <lineage>
        <taxon>Bacteria</taxon>
        <taxon>Bacillati</taxon>
        <taxon>Bacillota</taxon>
        <taxon>Bacilli</taxon>
        <taxon>Bacillales</taxon>
        <taxon>Bacillaceae</taxon>
        <taxon>Gracilibacillus</taxon>
    </lineage>
</organism>
<keyword evidence="2" id="KW-1185">Reference proteome</keyword>